<evidence type="ECO:0000256" key="8">
    <source>
        <dbReference type="ARBA" id="ARBA00022827"/>
    </source>
</evidence>
<evidence type="ECO:0000313" key="15">
    <source>
        <dbReference type="EMBL" id="OPB43468.1"/>
    </source>
</evidence>
<keyword evidence="9" id="KW-0276">Fatty acid metabolism</keyword>
<dbReference type="EC" id="1.3.3.6" evidence="6"/>
<evidence type="ECO:0000256" key="6">
    <source>
        <dbReference type="ARBA" id="ARBA00012870"/>
    </source>
</evidence>
<dbReference type="InterPro" id="IPR036250">
    <property type="entry name" value="AcylCo_DH-like_C"/>
</dbReference>
<keyword evidence="7" id="KW-0285">Flavoprotein</keyword>
<feature type="domain" description="Acyl-CoA oxidase C-alpha1" evidence="14">
    <location>
        <begin position="25"/>
        <end position="189"/>
    </location>
</feature>
<evidence type="ECO:0000256" key="10">
    <source>
        <dbReference type="ARBA" id="ARBA00023002"/>
    </source>
</evidence>
<dbReference type="Proteomes" id="UP000191004">
    <property type="component" value="Unassembled WGS sequence"/>
</dbReference>
<evidence type="ECO:0000259" key="14">
    <source>
        <dbReference type="Pfam" id="PF22924"/>
    </source>
</evidence>
<comment type="pathway">
    <text evidence="4">Lipid metabolism; peroxisomal fatty acid beta-oxidation.</text>
</comment>
<keyword evidence="8" id="KW-0274">FAD</keyword>
<comment type="similarity">
    <text evidence="5">Belongs to the acyl-CoA oxidase family.</text>
</comment>
<dbReference type="InterPro" id="IPR012258">
    <property type="entry name" value="Acyl-CoA_oxidase"/>
</dbReference>
<keyword evidence="11" id="KW-0443">Lipid metabolism</keyword>
<evidence type="ECO:0000259" key="13">
    <source>
        <dbReference type="Pfam" id="PF01756"/>
    </source>
</evidence>
<keyword evidence="12" id="KW-0576">Peroxisome</keyword>
<comment type="cofactor">
    <cofactor evidence="2">
        <name>FAD</name>
        <dbReference type="ChEBI" id="CHEBI:57692"/>
    </cofactor>
</comment>
<dbReference type="InterPro" id="IPR055060">
    <property type="entry name" value="ACOX_C_alpha1"/>
</dbReference>
<feature type="domain" description="Acyl-CoA oxidase C-terminal" evidence="13">
    <location>
        <begin position="229"/>
        <end position="350"/>
    </location>
</feature>
<keyword evidence="16" id="KW-1185">Reference proteome</keyword>
<evidence type="ECO:0000256" key="9">
    <source>
        <dbReference type="ARBA" id="ARBA00022832"/>
    </source>
</evidence>
<protein>
    <recommendedName>
        <fullName evidence="6">acyl-CoA oxidase</fullName>
        <ecNumber evidence="6">1.3.3.6</ecNumber>
    </recommendedName>
</protein>
<dbReference type="GO" id="GO:0071949">
    <property type="term" value="F:FAD binding"/>
    <property type="evidence" value="ECO:0007669"/>
    <property type="project" value="InterPro"/>
</dbReference>
<dbReference type="Pfam" id="PF01756">
    <property type="entry name" value="ACOX"/>
    <property type="match status" value="1"/>
</dbReference>
<evidence type="ECO:0000256" key="5">
    <source>
        <dbReference type="ARBA" id="ARBA00006288"/>
    </source>
</evidence>
<dbReference type="EMBL" id="LVVK01000009">
    <property type="protein sequence ID" value="OPB43468.1"/>
    <property type="molecule type" value="Genomic_DNA"/>
</dbReference>
<evidence type="ECO:0000256" key="2">
    <source>
        <dbReference type="ARBA" id="ARBA00001974"/>
    </source>
</evidence>
<dbReference type="PANTHER" id="PTHR10909">
    <property type="entry name" value="ELECTRON TRANSPORT OXIDOREDUCTASE"/>
    <property type="match status" value="1"/>
</dbReference>
<dbReference type="PANTHER" id="PTHR10909:SF250">
    <property type="entry name" value="PEROXISOMAL ACYL-COENZYME A OXIDASE 1"/>
    <property type="match status" value="1"/>
</dbReference>
<dbReference type="FunFam" id="1.20.140.10:FF:000015">
    <property type="entry name" value="Acyl-coenzyme A oxidase"/>
    <property type="match status" value="1"/>
</dbReference>
<dbReference type="GO" id="GO:0033540">
    <property type="term" value="P:fatty acid beta-oxidation using acyl-CoA oxidase"/>
    <property type="evidence" value="ECO:0007669"/>
    <property type="project" value="TreeGrafter"/>
</dbReference>
<dbReference type="AlphaFoldDB" id="A0A1T3CQU3"/>
<reference evidence="15 16" key="1">
    <citation type="submission" date="2016-04" db="EMBL/GenBank/DDBJ databases">
        <title>Multiple horizontal gene transfer events from other fungi enriched the ability of the initially mycotrophic fungus Trichoderma (Ascomycota) to feed on dead plant biomass.</title>
        <authorList>
            <person name="Atanasova L."/>
            <person name="Chenthamara K."/>
            <person name="Zhang J."/>
            <person name="Grujic M."/>
            <person name="Henrissat B."/>
            <person name="Kuo A."/>
            <person name="Aertz A."/>
            <person name="Salamov A."/>
            <person name="Lipzen A."/>
            <person name="Labutti K."/>
            <person name="Barry K."/>
            <person name="Miao Y."/>
            <person name="Rahimi M.J."/>
            <person name="Shen Q."/>
            <person name="Grigoriev I.V."/>
            <person name="Kubicek C.P."/>
            <person name="Druzhinina I.S."/>
        </authorList>
    </citation>
    <scope>NUCLEOTIDE SEQUENCE [LARGE SCALE GENOMIC DNA]</scope>
    <source>
        <strain evidence="15 16">NJAU 4742</strain>
    </source>
</reference>
<name>A0A1T3CQU3_9HYPO</name>
<dbReference type="OrthoDB" id="538336at2759"/>
<evidence type="ECO:0000256" key="1">
    <source>
        <dbReference type="ARBA" id="ARBA00001201"/>
    </source>
</evidence>
<dbReference type="GO" id="GO:0005777">
    <property type="term" value="C:peroxisome"/>
    <property type="evidence" value="ECO:0007669"/>
    <property type="project" value="UniProtKB-SubCell"/>
</dbReference>
<dbReference type="GO" id="GO:0005504">
    <property type="term" value="F:fatty acid binding"/>
    <property type="evidence" value="ECO:0007669"/>
    <property type="project" value="TreeGrafter"/>
</dbReference>
<accession>A0A1T3CQU3</accession>
<dbReference type="GO" id="GO:0055088">
    <property type="term" value="P:lipid homeostasis"/>
    <property type="evidence" value="ECO:0007669"/>
    <property type="project" value="TreeGrafter"/>
</dbReference>
<evidence type="ECO:0000313" key="16">
    <source>
        <dbReference type="Proteomes" id="UP000191004"/>
    </source>
</evidence>
<evidence type="ECO:0000256" key="4">
    <source>
        <dbReference type="ARBA" id="ARBA00004846"/>
    </source>
</evidence>
<dbReference type="Gene3D" id="1.20.140.10">
    <property type="entry name" value="Butyryl-CoA Dehydrogenase, subunit A, domain 3"/>
    <property type="match status" value="1"/>
</dbReference>
<dbReference type="Pfam" id="PF22924">
    <property type="entry name" value="ACOX_C_alpha1"/>
    <property type="match status" value="1"/>
</dbReference>
<dbReference type="InterPro" id="IPR002655">
    <property type="entry name" value="Acyl-CoA_oxidase_C"/>
</dbReference>
<evidence type="ECO:0000256" key="11">
    <source>
        <dbReference type="ARBA" id="ARBA00023098"/>
    </source>
</evidence>
<proteinExistence type="inferred from homology"/>
<evidence type="ECO:0000256" key="3">
    <source>
        <dbReference type="ARBA" id="ARBA00004275"/>
    </source>
</evidence>
<gene>
    <name evidence="15" type="ORF">A0O28_0106590</name>
</gene>
<keyword evidence="10" id="KW-0560">Oxidoreductase</keyword>
<evidence type="ECO:0000256" key="12">
    <source>
        <dbReference type="ARBA" id="ARBA00023140"/>
    </source>
</evidence>
<comment type="catalytic activity">
    <reaction evidence="1">
        <text>a 2,3-saturated acyl-CoA + O2 = a (2E)-enoyl-CoA + H2O2</text>
        <dbReference type="Rhea" id="RHEA:38959"/>
        <dbReference type="ChEBI" id="CHEBI:15379"/>
        <dbReference type="ChEBI" id="CHEBI:16240"/>
        <dbReference type="ChEBI" id="CHEBI:58856"/>
        <dbReference type="ChEBI" id="CHEBI:65111"/>
        <dbReference type="EC" id="1.3.3.6"/>
    </reaction>
</comment>
<sequence length="368" mass="41663">MLSRYAKLDPETGVYTKPEAPNVVYGSLTEARSRIVNHARLVLARAVTVAVRYTTIRRQFKDKDDHSEAPETSVIDYSTVQIRILPLLATVFALHFTGQVMKETFLSNRERIAQNDFSGMAELHSLSSGLKSLCTDLAANGIETCRRAMGGHGYGGYSGLVQLNADYLSKPTVEGDNWMITQQVARYLMKVAKRITEKHGIKQETRAEKLLEKYQLPHNGTNFNILKDHSALADAFEHRAARMNFGQETINVMWDLYTLFALFTMQNNALEFIQTETVSLDQLNAVPDRIFELMRRIRPHAVRLVDVWALPDYLLDSSLGRYDGRVYEDMFHRAHDLNPLNRITVNPDYKNPELVLGSGDGNAILAKL</sequence>
<dbReference type="SUPFAM" id="SSF47203">
    <property type="entry name" value="Acyl-CoA dehydrogenase C-terminal domain-like"/>
    <property type="match status" value="2"/>
</dbReference>
<comment type="subcellular location">
    <subcellularLocation>
        <location evidence="3">Peroxisome</location>
    </subcellularLocation>
</comment>
<evidence type="ECO:0000256" key="7">
    <source>
        <dbReference type="ARBA" id="ARBA00022630"/>
    </source>
</evidence>
<dbReference type="GO" id="GO:0003997">
    <property type="term" value="F:acyl-CoA oxidase activity"/>
    <property type="evidence" value="ECO:0007669"/>
    <property type="project" value="UniProtKB-EC"/>
</dbReference>
<comment type="caution">
    <text evidence="15">The sequence shown here is derived from an EMBL/GenBank/DDBJ whole genome shotgun (WGS) entry which is preliminary data.</text>
</comment>
<organism evidence="15 16">
    <name type="scientific">Trichoderma guizhouense</name>
    <dbReference type="NCBI Taxonomy" id="1491466"/>
    <lineage>
        <taxon>Eukaryota</taxon>
        <taxon>Fungi</taxon>
        <taxon>Dikarya</taxon>
        <taxon>Ascomycota</taxon>
        <taxon>Pezizomycotina</taxon>
        <taxon>Sordariomycetes</taxon>
        <taxon>Hypocreomycetidae</taxon>
        <taxon>Hypocreales</taxon>
        <taxon>Hypocreaceae</taxon>
        <taxon>Trichoderma</taxon>
    </lineage>
</organism>